<evidence type="ECO:0000313" key="1">
    <source>
        <dbReference type="EMBL" id="KAJ0013433.1"/>
    </source>
</evidence>
<proteinExistence type="predicted"/>
<keyword evidence="2" id="KW-1185">Reference proteome</keyword>
<gene>
    <name evidence="1" type="ORF">Pint_20032</name>
</gene>
<dbReference type="Proteomes" id="UP001163603">
    <property type="component" value="Chromosome 13"/>
</dbReference>
<accession>A0ACC0X819</accession>
<reference evidence="2" key="1">
    <citation type="journal article" date="2023" name="G3 (Bethesda)">
        <title>Genome assembly and association tests identify interacting loci associated with vigor, precocity, and sex in interspecific pistachio rootstocks.</title>
        <authorList>
            <person name="Palmer W."/>
            <person name="Jacygrad E."/>
            <person name="Sagayaradj S."/>
            <person name="Cavanaugh K."/>
            <person name="Han R."/>
            <person name="Bertier L."/>
            <person name="Beede B."/>
            <person name="Kafkas S."/>
            <person name="Golino D."/>
            <person name="Preece J."/>
            <person name="Michelmore R."/>
        </authorList>
    </citation>
    <scope>NUCLEOTIDE SEQUENCE [LARGE SCALE GENOMIC DNA]</scope>
</reference>
<name>A0ACC0X819_9ROSI</name>
<protein>
    <submittedName>
        <fullName evidence="1">Uncharacterized protein</fullName>
    </submittedName>
</protein>
<comment type="caution">
    <text evidence="1">The sequence shown here is derived from an EMBL/GenBank/DDBJ whole genome shotgun (WGS) entry which is preliminary data.</text>
</comment>
<evidence type="ECO:0000313" key="2">
    <source>
        <dbReference type="Proteomes" id="UP001163603"/>
    </source>
</evidence>
<sequence length="715" mass="80920">MTFVVRKKHLLKLSLIKGGFSARNSEFASTIAYGEKEEAFVLPLPTMLFRDVHRNWTLLLIDWWKEFEAEWKPEIGSYSRKFVEYCSAKVLTDMCQNIEEKISDGSFGRLTFDMMLAWEMPSSEDEESHAVSNFLPLSFQYGNVWERKRRREGHLFQEQDELPLFYTDPHAFAGKSSSFPLLIQLTLSQSVGEDAFVWLGSLVPLVADVVNGRFTFEALTAATGYRLHFPAYDIFLKEIDKCIKHLQKQGTPKNVELADDEFILHVEGTAGSQRVVRHIGKTSWPGRLTLTNYALYFEASGVITYEDALKIELSKDIEHTVKPAATGPWGVPLFDKAIVYESPELSEGIVLEFPEMTSSTRRDHWLSLMKEILLMHQFLSKYKVECPIQAWEMHARTILGIIRLHAAREMLRISPPDPKNFLIFALYDELPKGDYVLDKLADSLKKVNCAHPCSGSSILRSMNLSIISTVNVEEEHTSISDDSPSTLETAINQVREEAKETEIAKSTTEVLKEEGLSENVLVLMELLKPLKSVLPWFQETLSWERPVTTLTSIAATVLIVYKEWFGKAMAACLLYVVSKMIRARRERLPEKCNEIVVCTASDQTTMDSIVSAQYGFLTVQEMLQAANITILKIWSILVSKARKGINPCHADMVMVALTGIGNCPSGDSIQVYLTGNCVVHLHHELEASEAPGKRPRQPATKRMVGLLYLSFQFEL</sequence>
<organism evidence="1 2">
    <name type="scientific">Pistacia integerrima</name>
    <dbReference type="NCBI Taxonomy" id="434235"/>
    <lineage>
        <taxon>Eukaryota</taxon>
        <taxon>Viridiplantae</taxon>
        <taxon>Streptophyta</taxon>
        <taxon>Embryophyta</taxon>
        <taxon>Tracheophyta</taxon>
        <taxon>Spermatophyta</taxon>
        <taxon>Magnoliopsida</taxon>
        <taxon>eudicotyledons</taxon>
        <taxon>Gunneridae</taxon>
        <taxon>Pentapetalae</taxon>
        <taxon>rosids</taxon>
        <taxon>malvids</taxon>
        <taxon>Sapindales</taxon>
        <taxon>Anacardiaceae</taxon>
        <taxon>Pistacia</taxon>
    </lineage>
</organism>
<dbReference type="EMBL" id="CM047748">
    <property type="protein sequence ID" value="KAJ0013433.1"/>
    <property type="molecule type" value="Genomic_DNA"/>
</dbReference>